<evidence type="ECO:0000313" key="2">
    <source>
        <dbReference type="Proteomes" id="UP000033358"/>
    </source>
</evidence>
<proteinExistence type="predicted"/>
<reference evidence="1 2" key="1">
    <citation type="submission" date="2015-02" db="EMBL/GenBank/DDBJ databases">
        <title>Single cell genomics of a rare environmental alphaproteobacterium provides unique insights into Rickettsiaceae evolution.</title>
        <authorList>
            <person name="Martijn J."/>
            <person name="Schulz F."/>
            <person name="Zaremba-Niedzwiedzka K."/>
            <person name="Viklund J."/>
            <person name="Stepanauskas R."/>
            <person name="Andersson S.G.E."/>
            <person name="Horn M."/>
            <person name="Guy L."/>
            <person name="Ettema T.J.G."/>
        </authorList>
    </citation>
    <scope>NUCLEOTIDE SEQUENCE [LARGE SCALE GENOMIC DNA]</scope>
    <source>
        <strain evidence="1 2">SCGC AAA041-L04</strain>
    </source>
</reference>
<protein>
    <submittedName>
        <fullName evidence="1">Uncharacterized protein</fullName>
    </submittedName>
</protein>
<organism evidence="1 2">
    <name type="scientific">Candidatus Arcanibacter lacustris</name>
    <dbReference type="NCBI Taxonomy" id="1607817"/>
    <lineage>
        <taxon>Bacteria</taxon>
        <taxon>Pseudomonadati</taxon>
        <taxon>Pseudomonadota</taxon>
        <taxon>Alphaproteobacteria</taxon>
        <taxon>Rickettsiales</taxon>
        <taxon>Candidatus Arcanibacter</taxon>
    </lineage>
</organism>
<keyword evidence="2" id="KW-1185">Reference proteome</keyword>
<accession>A0A0F5MRS9</accession>
<sequence length="91" mass="9859">MEDDELDQAISERSVFTTSSVSHELPIKNNNSDNLATGFSNNANIVIANPTLIEVPPDENFQIGEGVDVALNNDISEVVVEFSCMFNSNIG</sequence>
<gene>
    <name evidence="1" type="ORF">SZ25_00137</name>
</gene>
<dbReference type="Proteomes" id="UP000033358">
    <property type="component" value="Unassembled WGS sequence"/>
</dbReference>
<dbReference type="AlphaFoldDB" id="A0A0F5MRS9"/>
<dbReference type="EMBL" id="JYHA01000026">
    <property type="protein sequence ID" value="KKB96757.1"/>
    <property type="molecule type" value="Genomic_DNA"/>
</dbReference>
<comment type="caution">
    <text evidence="1">The sequence shown here is derived from an EMBL/GenBank/DDBJ whole genome shotgun (WGS) entry which is preliminary data.</text>
</comment>
<name>A0A0F5MRS9_9RICK</name>
<evidence type="ECO:0000313" key="1">
    <source>
        <dbReference type="EMBL" id="KKB96757.1"/>
    </source>
</evidence>